<feature type="domain" description="ATP synthase F1 complex delta/epsilon subunit N-terminal" evidence="12">
    <location>
        <begin position="5"/>
        <end position="86"/>
    </location>
</feature>
<dbReference type="InterPro" id="IPR001469">
    <property type="entry name" value="ATP_synth_F1_dsu/esu"/>
</dbReference>
<evidence type="ECO:0000256" key="4">
    <source>
        <dbReference type="ARBA" id="ARBA00022448"/>
    </source>
</evidence>
<dbReference type="HAMAP" id="MF_00530">
    <property type="entry name" value="ATP_synth_epsil_bac"/>
    <property type="match status" value="1"/>
</dbReference>
<keyword evidence="9 10" id="KW-0066">ATP synthesis</keyword>
<dbReference type="Pfam" id="PF02823">
    <property type="entry name" value="ATP-synt_DE_N"/>
    <property type="match status" value="1"/>
</dbReference>
<evidence type="ECO:0000256" key="6">
    <source>
        <dbReference type="ARBA" id="ARBA00023065"/>
    </source>
</evidence>
<comment type="subunit">
    <text evidence="10 11">F-type ATPases have 2 components, CF(1) - the catalytic core - and CF(0) - the membrane proton channel. CF(1) has five subunits: alpha(3), beta(3), gamma(1), delta(1), epsilon(1). CF(0) has three main subunits: a, b and c.</text>
</comment>
<evidence type="ECO:0000256" key="3">
    <source>
        <dbReference type="ARBA" id="ARBA00005712"/>
    </source>
</evidence>
<dbReference type="PANTHER" id="PTHR13822:SF10">
    <property type="entry name" value="ATP SYNTHASE EPSILON CHAIN, CHLOROPLASTIC"/>
    <property type="match status" value="1"/>
</dbReference>
<gene>
    <name evidence="10 13" type="primary">atpC</name>
    <name evidence="13" type="ORF">ACFQPS_11070</name>
</gene>
<dbReference type="CDD" id="cd12152">
    <property type="entry name" value="F1-ATPase_delta"/>
    <property type="match status" value="1"/>
</dbReference>
<evidence type="ECO:0000313" key="13">
    <source>
        <dbReference type="EMBL" id="MFC7333706.1"/>
    </source>
</evidence>
<evidence type="ECO:0000256" key="7">
    <source>
        <dbReference type="ARBA" id="ARBA00023136"/>
    </source>
</evidence>
<comment type="function">
    <text evidence="1 10">Produces ATP from ADP in the presence of a proton gradient across the membrane.</text>
</comment>
<evidence type="ECO:0000259" key="12">
    <source>
        <dbReference type="Pfam" id="PF02823"/>
    </source>
</evidence>
<evidence type="ECO:0000256" key="10">
    <source>
        <dbReference type="HAMAP-Rule" id="MF_00530"/>
    </source>
</evidence>
<proteinExistence type="inferred from homology"/>
<dbReference type="Proteomes" id="UP001596456">
    <property type="component" value="Unassembled WGS sequence"/>
</dbReference>
<organism evidence="13 14">
    <name type="scientific">Rhodocista pekingensis</name>
    <dbReference type="NCBI Taxonomy" id="201185"/>
    <lineage>
        <taxon>Bacteria</taxon>
        <taxon>Pseudomonadati</taxon>
        <taxon>Pseudomonadota</taxon>
        <taxon>Alphaproteobacteria</taxon>
        <taxon>Rhodospirillales</taxon>
        <taxon>Azospirillaceae</taxon>
        <taxon>Rhodocista</taxon>
    </lineage>
</organism>
<dbReference type="Gene3D" id="2.60.15.10">
    <property type="entry name" value="F0F1 ATP synthase delta/epsilon subunit, N-terminal"/>
    <property type="match status" value="1"/>
</dbReference>
<name>A0ABW2KUH7_9PROT</name>
<comment type="caution">
    <text evidence="13">The sequence shown here is derived from an EMBL/GenBank/DDBJ whole genome shotgun (WGS) entry which is preliminary data.</text>
</comment>
<comment type="similarity">
    <text evidence="3 10 11">Belongs to the ATPase epsilon chain family.</text>
</comment>
<evidence type="ECO:0000256" key="8">
    <source>
        <dbReference type="ARBA" id="ARBA00023196"/>
    </source>
</evidence>
<accession>A0ABW2KUH7</accession>
<keyword evidence="8 10" id="KW-0139">CF(1)</keyword>
<keyword evidence="7 10" id="KW-0472">Membrane</keyword>
<protein>
    <recommendedName>
        <fullName evidence="10">ATP synthase epsilon chain</fullName>
    </recommendedName>
    <alternativeName>
        <fullName evidence="10">ATP synthase F1 sector epsilon subunit</fullName>
    </alternativeName>
    <alternativeName>
        <fullName evidence="10">F-ATPase epsilon subunit</fullName>
    </alternativeName>
</protein>
<keyword evidence="6 10" id="KW-0406">Ion transport</keyword>
<evidence type="ECO:0000256" key="1">
    <source>
        <dbReference type="ARBA" id="ARBA00003543"/>
    </source>
</evidence>
<dbReference type="SUPFAM" id="SSF51344">
    <property type="entry name" value="Epsilon subunit of F1F0-ATP synthase N-terminal domain"/>
    <property type="match status" value="1"/>
</dbReference>
<keyword evidence="10" id="KW-1003">Cell membrane</keyword>
<reference evidence="14" key="1">
    <citation type="journal article" date="2019" name="Int. J. Syst. Evol. Microbiol.">
        <title>The Global Catalogue of Microorganisms (GCM) 10K type strain sequencing project: providing services to taxonomists for standard genome sequencing and annotation.</title>
        <authorList>
            <consortium name="The Broad Institute Genomics Platform"/>
            <consortium name="The Broad Institute Genome Sequencing Center for Infectious Disease"/>
            <person name="Wu L."/>
            <person name="Ma J."/>
        </authorList>
    </citation>
    <scope>NUCLEOTIDE SEQUENCE [LARGE SCALE GENOMIC DNA]</scope>
    <source>
        <strain evidence="14">CGMCC 1.16275</strain>
    </source>
</reference>
<dbReference type="InterPro" id="IPR036771">
    <property type="entry name" value="ATPsynth_dsu/esu_N"/>
</dbReference>
<dbReference type="EMBL" id="JBHTCM010000010">
    <property type="protein sequence ID" value="MFC7333706.1"/>
    <property type="molecule type" value="Genomic_DNA"/>
</dbReference>
<evidence type="ECO:0000313" key="14">
    <source>
        <dbReference type="Proteomes" id="UP001596456"/>
    </source>
</evidence>
<keyword evidence="4 10" id="KW-0813">Transport</keyword>
<evidence type="ECO:0000256" key="5">
    <source>
        <dbReference type="ARBA" id="ARBA00022781"/>
    </source>
</evidence>
<comment type="subcellular location">
    <subcellularLocation>
        <location evidence="10">Cell membrane</location>
        <topology evidence="10">Peripheral membrane protein</topology>
    </subcellularLocation>
    <subcellularLocation>
        <location evidence="2">Endomembrane system</location>
        <topology evidence="2">Peripheral membrane protein</topology>
    </subcellularLocation>
</comment>
<dbReference type="NCBIfam" id="TIGR01216">
    <property type="entry name" value="ATP_synt_epsi"/>
    <property type="match status" value="1"/>
</dbReference>
<dbReference type="RefSeq" id="WP_377358955.1">
    <property type="nucleotide sequence ID" value="NZ_JBHTCM010000010.1"/>
</dbReference>
<evidence type="ECO:0000256" key="9">
    <source>
        <dbReference type="ARBA" id="ARBA00023310"/>
    </source>
</evidence>
<keyword evidence="14" id="KW-1185">Reference proteome</keyword>
<evidence type="ECO:0000256" key="2">
    <source>
        <dbReference type="ARBA" id="ARBA00004184"/>
    </source>
</evidence>
<evidence type="ECO:0000256" key="11">
    <source>
        <dbReference type="RuleBase" id="RU003656"/>
    </source>
</evidence>
<dbReference type="InterPro" id="IPR020546">
    <property type="entry name" value="ATP_synth_F1_dsu/esu_N"/>
</dbReference>
<keyword evidence="5 10" id="KW-0375">Hydrogen ion transport</keyword>
<dbReference type="PANTHER" id="PTHR13822">
    <property type="entry name" value="ATP SYNTHASE DELTA/EPSILON CHAIN"/>
    <property type="match status" value="1"/>
</dbReference>
<sequence>MADKLEFELVSPEKLLISQPVAMVVVPGADGLFGVLPGHAPMIVTVRPGIIDVYGDNQTTVSRRIFVAGGFAEVTDTRCTVLAEEASELDALLASDTAALEKQLSDLREDIEDATSDVERRALEARLVTTQAKLDLIASLTAEAA</sequence>